<proteinExistence type="predicted"/>
<dbReference type="EMBL" id="VFOL01000001">
    <property type="protein sequence ID" value="TQL38072.1"/>
    <property type="molecule type" value="Genomic_DNA"/>
</dbReference>
<dbReference type="Pfam" id="PF00109">
    <property type="entry name" value="ketoacyl-synt"/>
    <property type="match status" value="5"/>
</dbReference>
<dbReference type="InterPro" id="IPR055123">
    <property type="entry name" value="SpnB-like_Rossmann"/>
</dbReference>
<feature type="region of interest" description="C-terminal hotdog fold" evidence="6">
    <location>
        <begin position="3702"/>
        <end position="3835"/>
    </location>
</feature>
<dbReference type="FunFam" id="3.40.366.10:FF:000002">
    <property type="entry name" value="Probable polyketide synthase 2"/>
    <property type="match status" value="2"/>
</dbReference>
<dbReference type="CDD" id="cd08952">
    <property type="entry name" value="KR_1_SDR_x"/>
    <property type="match status" value="2"/>
</dbReference>
<dbReference type="Pfam" id="PF16197">
    <property type="entry name" value="KAsynt_C_assoc"/>
    <property type="match status" value="5"/>
</dbReference>
<dbReference type="PROSITE" id="PS51257">
    <property type="entry name" value="PROKAR_LIPOPROTEIN"/>
    <property type="match status" value="1"/>
</dbReference>
<evidence type="ECO:0000259" key="9">
    <source>
        <dbReference type="PROSITE" id="PS52019"/>
    </source>
</evidence>
<dbReference type="Gene3D" id="3.40.50.720">
    <property type="entry name" value="NAD(P)-binding Rossmann-like Domain"/>
    <property type="match status" value="4"/>
</dbReference>
<dbReference type="CDD" id="cd08956">
    <property type="entry name" value="KR_3_FAS_SDR_x"/>
    <property type="match status" value="2"/>
</dbReference>
<dbReference type="PANTHER" id="PTHR43775">
    <property type="entry name" value="FATTY ACID SYNTHASE"/>
    <property type="match status" value="1"/>
</dbReference>
<dbReference type="InterPro" id="IPR049551">
    <property type="entry name" value="PKS_DH_C"/>
</dbReference>
<evidence type="ECO:0000259" key="8">
    <source>
        <dbReference type="PROSITE" id="PS52004"/>
    </source>
</evidence>
<dbReference type="Gene3D" id="3.40.366.10">
    <property type="entry name" value="Malonyl-Coenzyme A Acyl Carrier Protein, domain 2"/>
    <property type="match status" value="5"/>
</dbReference>
<evidence type="ECO:0000313" key="10">
    <source>
        <dbReference type="EMBL" id="TQL38072.1"/>
    </source>
</evidence>
<dbReference type="Gene3D" id="3.40.47.10">
    <property type="match status" value="5"/>
</dbReference>
<dbReference type="SMART" id="SM00822">
    <property type="entry name" value="PKS_KR"/>
    <property type="match status" value="4"/>
</dbReference>
<dbReference type="InterPro" id="IPR049552">
    <property type="entry name" value="PKS_DH_N"/>
</dbReference>
<feature type="region of interest" description="N-terminal hotdog fold" evidence="6">
    <location>
        <begin position="1874"/>
        <end position="1997"/>
    </location>
</feature>
<dbReference type="InterPro" id="IPR036736">
    <property type="entry name" value="ACP-like_sf"/>
</dbReference>
<evidence type="ECO:0000259" key="7">
    <source>
        <dbReference type="PROSITE" id="PS50075"/>
    </source>
</evidence>
<dbReference type="Pfam" id="PF00698">
    <property type="entry name" value="Acyl_transf_1"/>
    <property type="match status" value="5"/>
</dbReference>
<dbReference type="InterPro" id="IPR016036">
    <property type="entry name" value="Malonyl_transacylase_ACP-bd"/>
</dbReference>
<feature type="domain" description="Carrier" evidence="7">
    <location>
        <begin position="5717"/>
        <end position="5792"/>
    </location>
</feature>
<dbReference type="InterPro" id="IPR016035">
    <property type="entry name" value="Acyl_Trfase/lysoPLipase"/>
</dbReference>
<dbReference type="PROSITE" id="PS52019">
    <property type="entry name" value="PKS_MFAS_DH"/>
    <property type="match status" value="2"/>
</dbReference>
<feature type="active site" description="Proton donor; for dehydratase activity" evidence="6">
    <location>
        <position position="2067"/>
    </location>
</feature>
<name>A0A542XQJ8_SALAC</name>
<feature type="domain" description="Ketosynthase family 3 (KS3)" evidence="8">
    <location>
        <begin position="12"/>
        <end position="427"/>
    </location>
</feature>
<dbReference type="RefSeq" id="WP_142116493.1">
    <property type="nucleotide sequence ID" value="NZ_VFOL01000001.1"/>
</dbReference>
<organism evidence="10 11">
    <name type="scientific">Salinispora arenicola</name>
    <dbReference type="NCBI Taxonomy" id="168697"/>
    <lineage>
        <taxon>Bacteria</taxon>
        <taxon>Bacillati</taxon>
        <taxon>Actinomycetota</taxon>
        <taxon>Actinomycetes</taxon>
        <taxon>Micromonosporales</taxon>
        <taxon>Micromonosporaceae</taxon>
        <taxon>Salinispora</taxon>
    </lineage>
</organism>
<dbReference type="PROSITE" id="PS50075">
    <property type="entry name" value="CARRIER"/>
    <property type="match status" value="5"/>
</dbReference>
<dbReference type="Pfam" id="PF14765">
    <property type="entry name" value="PS-DH"/>
    <property type="match status" value="2"/>
</dbReference>
<feature type="domain" description="Ketosynthase family 3 (KS3)" evidence="8">
    <location>
        <begin position="4389"/>
        <end position="4813"/>
    </location>
</feature>
<keyword evidence="3 10" id="KW-0808">Transferase</keyword>
<feature type="domain" description="Ketosynthase family 3 (KS3)" evidence="8">
    <location>
        <begin position="5810"/>
        <end position="6234"/>
    </location>
</feature>
<feature type="domain" description="PKS/mFAS DH" evidence="9">
    <location>
        <begin position="3569"/>
        <end position="3835"/>
    </location>
</feature>
<dbReference type="InterPro" id="IPR014030">
    <property type="entry name" value="Ketoacyl_synth_N"/>
</dbReference>
<dbReference type="PROSITE" id="PS00012">
    <property type="entry name" value="PHOSPHOPANTETHEINE"/>
    <property type="match status" value="5"/>
</dbReference>
<dbReference type="SMART" id="SM00827">
    <property type="entry name" value="PKS_AT"/>
    <property type="match status" value="5"/>
</dbReference>
<dbReference type="Pfam" id="PF21089">
    <property type="entry name" value="PKS_DH_N"/>
    <property type="match status" value="2"/>
</dbReference>
<feature type="active site" description="Proton donor; for dehydratase activity" evidence="6">
    <location>
        <position position="3759"/>
    </location>
</feature>
<dbReference type="FunFam" id="1.10.1200.10:FF:000007">
    <property type="entry name" value="Probable polyketide synthase pks17"/>
    <property type="match status" value="3"/>
</dbReference>
<dbReference type="SUPFAM" id="SSF53901">
    <property type="entry name" value="Thiolase-like"/>
    <property type="match status" value="5"/>
</dbReference>
<feature type="domain" description="Carrier" evidence="7">
    <location>
        <begin position="2577"/>
        <end position="2652"/>
    </location>
</feature>
<feature type="domain" description="PKS/mFAS DH" evidence="9">
    <location>
        <begin position="1874"/>
        <end position="2144"/>
    </location>
</feature>
<evidence type="ECO:0000256" key="5">
    <source>
        <dbReference type="ARBA" id="ARBA00023315"/>
    </source>
</evidence>
<evidence type="ECO:0000256" key="2">
    <source>
        <dbReference type="ARBA" id="ARBA00022553"/>
    </source>
</evidence>
<dbReference type="PANTHER" id="PTHR43775:SF51">
    <property type="entry name" value="INACTIVE PHENOLPHTHIOCEROL SYNTHESIS POLYKETIDE SYNTHASE TYPE I PKS1-RELATED"/>
    <property type="match status" value="1"/>
</dbReference>
<dbReference type="InterPro" id="IPR013968">
    <property type="entry name" value="PKS_KR"/>
</dbReference>
<dbReference type="InterPro" id="IPR049900">
    <property type="entry name" value="PKS_mFAS_DH"/>
</dbReference>
<dbReference type="GO" id="GO:0004312">
    <property type="term" value="F:fatty acid synthase activity"/>
    <property type="evidence" value="ECO:0007669"/>
    <property type="project" value="TreeGrafter"/>
</dbReference>
<evidence type="ECO:0000256" key="6">
    <source>
        <dbReference type="PROSITE-ProRule" id="PRU01363"/>
    </source>
</evidence>
<evidence type="ECO:0000313" key="11">
    <source>
        <dbReference type="Proteomes" id="UP000315983"/>
    </source>
</evidence>
<dbReference type="Pfam" id="PF02801">
    <property type="entry name" value="Ketoacyl-synt_C"/>
    <property type="match status" value="5"/>
</dbReference>
<dbReference type="InterPro" id="IPR050091">
    <property type="entry name" value="PKS_NRPS_Biosynth_Enz"/>
</dbReference>
<evidence type="ECO:0000256" key="3">
    <source>
        <dbReference type="ARBA" id="ARBA00022679"/>
    </source>
</evidence>
<dbReference type="InterPro" id="IPR014031">
    <property type="entry name" value="Ketoacyl_synth_C"/>
</dbReference>
<feature type="region of interest" description="N-terminal hotdog fold" evidence="6">
    <location>
        <begin position="3569"/>
        <end position="3692"/>
    </location>
</feature>
<protein>
    <submittedName>
        <fullName evidence="10">Acyl transferase domain-containing protein</fullName>
    </submittedName>
</protein>
<dbReference type="SMART" id="SM01294">
    <property type="entry name" value="PKS_PP_betabranch"/>
    <property type="match status" value="4"/>
</dbReference>
<dbReference type="InterPro" id="IPR042104">
    <property type="entry name" value="PKS_dehydratase_sf"/>
</dbReference>
<dbReference type="InterPro" id="IPR020807">
    <property type="entry name" value="PKS_DH"/>
</dbReference>
<dbReference type="Pfam" id="PF00550">
    <property type="entry name" value="PP-binding"/>
    <property type="match status" value="5"/>
</dbReference>
<dbReference type="CDD" id="cd00833">
    <property type="entry name" value="PKS"/>
    <property type="match status" value="5"/>
</dbReference>
<dbReference type="GO" id="GO:0006633">
    <property type="term" value="P:fatty acid biosynthetic process"/>
    <property type="evidence" value="ECO:0007669"/>
    <property type="project" value="InterPro"/>
</dbReference>
<dbReference type="InterPro" id="IPR016039">
    <property type="entry name" value="Thiolase-like"/>
</dbReference>
<dbReference type="SMART" id="SM00825">
    <property type="entry name" value="PKS_KS"/>
    <property type="match status" value="5"/>
</dbReference>
<dbReference type="InterPro" id="IPR001227">
    <property type="entry name" value="Ac_transferase_dom_sf"/>
</dbReference>
<dbReference type="InterPro" id="IPR009081">
    <property type="entry name" value="PP-bd_ACP"/>
</dbReference>
<dbReference type="SUPFAM" id="SSF47336">
    <property type="entry name" value="ACP-like"/>
    <property type="match status" value="5"/>
</dbReference>
<reference evidence="10 11" key="1">
    <citation type="submission" date="2019-06" db="EMBL/GenBank/DDBJ databases">
        <title>Sequencing the genomes of 1000 actinobacteria strains.</title>
        <authorList>
            <person name="Klenk H.-P."/>
        </authorList>
    </citation>
    <scope>NUCLEOTIDE SEQUENCE [LARGE SCALE GENOMIC DNA]</scope>
    <source>
        <strain evidence="10 11">DSM 44819</strain>
    </source>
</reference>
<feature type="domain" description="Carrier" evidence="7">
    <location>
        <begin position="903"/>
        <end position="978"/>
    </location>
</feature>
<comment type="caution">
    <text evidence="10">The sequence shown here is derived from an EMBL/GenBank/DDBJ whole genome shotgun (WGS) entry which is preliminary data.</text>
</comment>
<dbReference type="Gene3D" id="3.10.129.110">
    <property type="entry name" value="Polyketide synthase dehydratase"/>
    <property type="match status" value="2"/>
</dbReference>
<dbReference type="InterPro" id="IPR032821">
    <property type="entry name" value="PKS_assoc"/>
</dbReference>
<evidence type="ECO:0000256" key="1">
    <source>
        <dbReference type="ARBA" id="ARBA00022450"/>
    </source>
</evidence>
<feature type="domain" description="Ketosynthase family 3 (KS3)" evidence="8">
    <location>
        <begin position="990"/>
        <end position="1415"/>
    </location>
</feature>
<accession>A0A542XQJ8</accession>
<keyword evidence="1" id="KW-0596">Phosphopantetheine</keyword>
<dbReference type="Pfam" id="PF08659">
    <property type="entry name" value="KR"/>
    <property type="match status" value="4"/>
</dbReference>
<keyword evidence="5" id="KW-0012">Acyltransferase</keyword>
<dbReference type="SUPFAM" id="SSF52151">
    <property type="entry name" value="FabD/lysophospholipase-like"/>
    <property type="match status" value="5"/>
</dbReference>
<dbReference type="InterPro" id="IPR036291">
    <property type="entry name" value="NAD(P)-bd_dom_sf"/>
</dbReference>
<dbReference type="InterPro" id="IPR018201">
    <property type="entry name" value="Ketoacyl_synth_AS"/>
</dbReference>
<dbReference type="GO" id="GO:0004315">
    <property type="term" value="F:3-oxoacyl-[acyl-carrier-protein] synthase activity"/>
    <property type="evidence" value="ECO:0007669"/>
    <property type="project" value="InterPro"/>
</dbReference>
<feature type="domain" description="Carrier" evidence="7">
    <location>
        <begin position="7123"/>
        <end position="7205"/>
    </location>
</feature>
<dbReference type="Gene3D" id="1.10.1200.10">
    <property type="entry name" value="ACP-like"/>
    <property type="match status" value="5"/>
</dbReference>
<keyword evidence="4" id="KW-0511">Multifunctional enzyme</keyword>
<dbReference type="InterPro" id="IPR020841">
    <property type="entry name" value="PKS_Beta-ketoAc_synthase_dom"/>
</dbReference>
<dbReference type="SUPFAM" id="SSF51735">
    <property type="entry name" value="NAD(P)-binding Rossmann-fold domains"/>
    <property type="match status" value="8"/>
</dbReference>
<dbReference type="InterPro" id="IPR020806">
    <property type="entry name" value="PKS_PP-bd"/>
</dbReference>
<dbReference type="SMART" id="SM00826">
    <property type="entry name" value="PKS_DH"/>
    <property type="match status" value="2"/>
</dbReference>
<dbReference type="InterPro" id="IPR057326">
    <property type="entry name" value="KR_dom"/>
</dbReference>
<dbReference type="PROSITE" id="PS52004">
    <property type="entry name" value="KS3_2"/>
    <property type="match status" value="5"/>
</dbReference>
<dbReference type="InterPro" id="IPR014043">
    <property type="entry name" value="Acyl_transferase_dom"/>
</dbReference>
<gene>
    <name evidence="10" type="ORF">FB564_3246</name>
</gene>
<dbReference type="SUPFAM" id="SSF55048">
    <property type="entry name" value="Probable ACP-binding domain of malonyl-CoA ACP transacylase"/>
    <property type="match status" value="5"/>
</dbReference>
<dbReference type="Gene3D" id="3.30.70.3290">
    <property type="match status" value="5"/>
</dbReference>
<feature type="domain" description="Ketosynthase family 3 (KS3)" evidence="8">
    <location>
        <begin position="2669"/>
        <end position="3095"/>
    </location>
</feature>
<dbReference type="PROSITE" id="PS00606">
    <property type="entry name" value="KS3_1"/>
    <property type="match status" value="4"/>
</dbReference>
<dbReference type="GO" id="GO:0031177">
    <property type="term" value="F:phosphopantetheine binding"/>
    <property type="evidence" value="ECO:0007669"/>
    <property type="project" value="InterPro"/>
</dbReference>
<dbReference type="Pfam" id="PF22953">
    <property type="entry name" value="SpnB_Rossmann"/>
    <property type="match status" value="2"/>
</dbReference>
<dbReference type="Proteomes" id="UP000315983">
    <property type="component" value="Unassembled WGS sequence"/>
</dbReference>
<dbReference type="GeneID" id="93772460"/>
<sequence length="7283" mass="757413">MTHTPRTHPAGHGPIAVVGLSCRLPGVDGPATFWRLLTGGRSTITEVPVDRWDASGDQTGARWGSFLDRVDEFDPGFFGISPREAAAIDPQQRLALELSWEALEHAGIVPDAVAGSRVGVFLAAMHDDYALLTHLHHDDQPTQHTFAGVQRSLLANRISYLLRARGPSLTIDTGQSSSLVAVHLAAESLRSGETDLAIAGGVNLILAPESSRTAERFGALSPDGRCRTFDAAANGFVRGEGGGAVVLKRHEDALAAGDTVLALIAGTAVNNDGGGAGLTAPSQEAQREVLRLAHQRSGTPATCIGYVELHGTGTPVGDPVEAAALGAALGAARPGSPLPVGSVKTVVGHLEAAAGVIGLLKTVLALRHRELPPSLGFDTPHPDIPLDQLNLRVVTETEPWLHTGLPRAAGVSAFGMGGTNCHIVLTEPDTVPTPPQEAGTGLRPFVVSGRTPAALRAQAAKLREHLGPDSDLAGVSHSLITTRAGFERRAVVLADDHQSLLGGLDALAAGRRSSTVIRGVAGPAGRLAVLFSGQGSQRAAAGRDLAAQFPVFADALAEVCAGFEALLPRPLRDVINAEPGTPLAAELDQTQYTQPALFAVEVALFRLVESFGVEPDFLAGHSIGELSAAYAAGVLSLTDACLLVAARGRLMQQLPEGGAMIAVQAAEGQVLPLIEGRAGTVAVAAVNGPDSVVLSGDEDAVQEVAGELAGRGHKIKRLRVSHAFHSPRMEPMLAAFRDVVQDLTFHEPRIPIVSDLTGAVATAAELADPEYWVRHVRHAVRFHSLVQTLSAAGCSMFVELGPDAVLSQLVRDGVASAAVVVPVLRSGRPEPHSFLAALAELHVRGRDVNWRPLTGRQRLALPTYAFQRKRYWLATRDVPRAVAPVAANHPPHTEPPAGRADPADLLQLVCENAAAVLGADGPDAVGPDLTFYDLGLDSLMAVELRDALAAATGRPLTRTALFDHPTPRAVATHLAGTQAASVATVTAAPDEPIAVVGMSCRLPGEVTSPEEFWELLRDGRDAITEFPTDRGWDLDKLYHPEPGTAGRTYARGGGFVDAAGFDAAFFGISPREAAAMDPQQRLLAETAWEALESGGIHPDGLRGSRTGVFVGVTAQEYGPRLAEAPEGAEGHTLTGTGVSVASGRISYLFGLQGPAITVDTACSSSLVALHLAVGSLRQGECSLAFAGGAAVMSSPGMFVEFAQQRGLAPDGRCKSFGAAADGTGWSEGVGMLVLERLSDAQVRGHRVLAVVRGTAVNSDGASNGLTAPNGLAQQQVIRQALAAAGLDAGDVDAVEAHGTGTRLGDPIEATALQATYGAGHTAELPLLLGSVKSNIGHTQAAAGVVGVIKMVLALRHGVLPPTLHAGEPSPEVDWSPGTLHLLTKAAPWPVAGRPARAAVSSFGISGTNAHAILEAAPAEPATPTPPAGPQAWVLSGRSGPALADQAGRLAAYLDRNPAHLASVGRTLAGRVTWEYRAAVIADDHEGFRSGLRALATGSPAAHVVTGRATSGSLAFLFTGQGSQRVGMGDELRATHPVFANAHDEVRAALDPHLDVALRDVDADLLGQTRYAQAALFAHEVALFRLLEHWGVRPGHLLGHSIGEVAAAHVAGVLSLADAATLVGARGRLMQSATAGGAMVAVQASAEEIAADLAEHRGLVTLAAINGPEAVVVSGDADAAARIAGRWRAQGRKTSRLKVSHAFHSPHMDSVLTEFDAVLRTLTFHAPNIPIVSNLTGTVATAEELATSDYWTRHLREPVRFLDGIRWLETAGVSVYLELGPDATLTGLAQSCLTSSDGDAVLVALNRAERGEAVTATTALATAHVAGVPVDWAAVFAGARHADLPTYAFQHRRHWLDAPSGAGDPTGFGQGASEHPLLGAVLGLAGTGTTVFTGRLGLRTHPWLAGHVIAGTPVLPGTAFTELAVRAGDEIGCPKVVELTLRTPLTLPPDGSIRLQIVTGLPDERDGSRTVDIWSAADGRDDWTCHATGVLAPAGTPAPAPVVGRPGIGPVPEDLYDRLAAHGYGYDGPFRALTGVGEAGDELDVHVELSPDAHDDAARFGLHPALLDAALHPLVLRCADADGQLWLPFAWSGMTLHAAGATTLRARWTRTGPDTYALLAVDGAGNPVVTVESLLLRPAPANVPIAAAAVRHPSLRRVTFVPVPVPVPVAAGPYERGDVIVTVEPGTPQHTTLDGLRRIQDWLAGETTDARLVFRTSGAVSVEGDMLRPDPAAAALWGLVRSAQTEHPDRFVLVDTDDVSLPVLNAALATGEQQIVLRDGQASAPRLVPAAADREFTGFTPGGTVLITGGTGTLGALFARHLVTAYGVRHLLLTSRSGPAAAGADRLADELRELGAEVWIAACDVGDAAQVAALVAAIPADRPLTGVVHAAGLLADATVETLTSDGLDRVLRAKATSAWNLHEATASIGLTTFVLFSSIAGIVGNAGQGNYAAANRYLDALAQHRHAAGLPATSLAWGLWSLDTGMAGSLGPAELARWNRLGIAAMSVATGLELFDAALRSPEPVLVPATLSPAAAEALPDEMRDLVRSPRRRAAVATSDGSSWTQRMAALPTPEREREVLALVRSVVALVLGLDGSGAVDPTRSFSELGFDSMTGIELRNRLYAAVGERLPTTLVFDYPTPGGVAAYLLGRMAAPAPQALPTVAVAPADDPIVIVGMACSYPGGVRSPDDLWRLVDAGVDAIGEFPGDRGWDVDALFDPDPEQVGKSLTREGGFLYDAADFDPEFFSISPREALAIDPQHRLLLEAAWEAMEHAGIDPQDLRGSRTGVFTGLMYHDYVSRMPAAPDGFEGYLLTGNTGSVASGRVSYTYGFEGPAVTVDTACSSSLVSLHLAAQALRAGECSLALAGGVTVMSTPHTFVEFSRQRGLSPDGRCRAYSDDAAGTGWGEGVGMLVLERLSHARRNGRRILAIVRGSAVNQDGASNGLTAPNGPAQERVIRQALAAAGLTPADVDAVEGHGTGTRLGDPIEAGALLSTYGQERNGDQPLWLGSLKSNIGHTQAAAGVGGVIKMVLAMRHGRLPRTLYAEVPSTRVDWQSGAVALLSEAVEWPDTGRSRRSAVSSFGISGTNAHVILESPDPGAPADAPVDEPAGVLPFVLSGRTTAARRDRAQQLLDVVDDPGTPLAGIGRALAGRPRFDSRAVVLAADRAGLRAGLTALVDGQPADHVVTGTANSGGGAVFVFPGQGSQWVGMALDLLATAPVFAARMAECAEALERYVDWSLFAVLRDEPGCADIGRVDVVQPVLFAMMVSLAAQWRSRGIEPAAVIGHSQGEIAAACVAGALSLDDAARVVTLRSRSLVPLTGKGGMVSVPLPLDQVEARIAGFGGRVCVAAVNGPASIVVSGENAALDELLAGCVADDVRARRIPVDYASHSAQMDQLEGQLLADLAPVTPRRPEIPFYSTVTVAAVDDDFLTAGAFDATYWHRNLSRTVQFDPAMRLLLEHGHRIFVECSAHPVLTLGMQGVAEATGLAAETVITGTLRRDQGSLTRLLGSVAEAYVGGLGVDWSTAFDPAVPVAELPTYPFQRSRFWLEPTAAVSLAGSGLTGVDHPLLLGAVAVAEGDTVLFTGSLSVTAHPWLADHRVGDAIVLPAAAFVELAIRAADHVGGDLLEELTLQAPLVVPESGAVRFQLMVAGAVNGSGRRSLTVHSQQGDDQPWTRHATGTIGCGTATAAPALPWPPPGERIDLTNAYDRLAAHGLSYGPQFQGLRASWRHGDDTYAEVHLAGGPSGFGIVPALLDAALHPLALAGITEPGTVPLPFSWRNVRLHATGATTLRVRLTGHGGATALSVTDAAGLPVLDVEALTLRPVRLDQFVGSGARLPLYRVDWVPVSPGTVGSDVTVVGDLTVVPDGPVPDVVALPMDAACSADGTRAGSDPLTGVYDRTAATVDLLRTWLGDTRFAGARLMIVTRAAMAVGPGDVPDPAAAAVWGLVRSAQSEHPGRFLLLDLAPDGVLGAELVSRAVATGEPQIAHRGDMLIAPRLAVSSDPAGAAEAWDPTGTVLITGGTGLLGSQVARHLVDRHGVRHLVLAGRRGPAAEGAAELYAELTAAGAHVTLVACDVADREAVRALLTDIPAEHPLTAVVHTAGVLEDHTVERLEPEHLAAVLRPKADAAWHLHELTRDLGLTHFVVFSSLAGTVGTPGQANYAAANAFLDALAQARRAVGLPATSLAWGLWSQGSGMTGHLDEGALSRMAGAGIAGIDLDQGLAMFDAALQAGSPVTVPARLNLTSLRALSAAGTLPPIFQQLIRGVRRVATGAGNTGRFAQLPAADLGREMLDLVRRTAASVLGHATPDTLDTRRAFTELGFDSLTAIDLRNRLGAATGLSLPATAVFDYPTVQDLTTYLAGLLGGPERIDDAATEVNVTVDDPIVIVAMSCRFPGGVASPEDLWRLVDEGVDAIGPFPADRGWDLAGLYDPDPDHPGTSYTRAGGFLTDAALFDPGFFGMSPREATAMDPQHRLLLETAWEAFERAGVDVATLHGSDTGVFAGLMLHDYERASGSAPENLEGQLAVGSAPSVASGRVSYTFGLQGPAVTVDTACSSSLVALHLAVQSLRQGECSLALAGGVTVMATPGLFVEFSRQRGLSADGRCRSFAAGADGTAWGEGVGWLLLERRSDAERRGHRVLAVVRGSAVNQDGASNGLTAPNGPAQQQVIRRALAGAGLSSDQVDVVEAHGTGTRLGDPIEAQALLATYGQGRDRPLWLGSLKSNIGHTQAAAGVAGVIKMVQAMRHGVLPRTLHVDAPTPEVDWSAGAVELLVDSRPWPVRGEPRRAAVSSFGISGTNAHVILEEGASPVSGSDLVLGAVPWLLSGRTPEAVRAQAARLLTVSASAEDVGFTLASRSAFEHRAVVVGREGLLSPLGVESPVSGSLAVMFTGQGAQRVGMGAELYGRYPVFAAAFDEVAALLPVDLDGDMGLTGVAQPALFAFEVALFRLVESWGVCPAFVGGHSVGEIAAAHVAGVLSLSDACCLVEARARLMQALPAGGVMVAVAASEDVVRPLLSGVVDIAAVNGSEAVVLSGVEGAVEGVVAALGGVRSRRLGVSHAFHSALMDPMLDDFAAVVEGLSFGVARIPLVRDVSSPGYWVRQVRECVRFADDVAALAAAGVSTFLELGPDGVLSGMGEGEWVPAQRRDQGESVSLAVAMGRLWARGVEVDWSTYFAGAQRVDLPTYAFQHERYWLSAAPVPQADTEFWDLVDRGVFDEFATDESERATLQKALPLLAQWRQRHQDHVNGLRYRVTWVPVGERGSVPAGTWLVLLPAQLTPQIRQCLDALPEHVSLTLDAHDRAQVAAALREAAGTPYAGVLSLLALGSADALASTITLATLVQALGDAALAAPLWCVTSGACGPDEITAPRQAMLWGFGRVAAVEHPDRWGGLVDIPAELGPDGWQRFAAALGGREDQVAIRNSGTYGRRFVHATSTGRDWQPRGTVLVTGGTGALGVHVARWLATQGADHLILTSRRGDRAAGAADLVAELSALGATATIARADAADPAAMRDLLADFPLTAVVHVAGVLDDGLIDTLTPDRFAAVTRAKVDAVETLYELTRDRDLDAFIAFSSIAGVVGAEGQGNYAAANAAVDALIDTYRTAGSPAAAVAWGPWAGDGMAHGEIGRQLGERGLIPIEPAVALTALGRALNQGAHTIAQLAWDRFRPGFGVTRLFDGVPEAAALPGAAVGEGLAAQLGGLSHAEADQLVAELVRTEAAVVLGSAGAATVAPDRAFRDLGFDSLAAVQLRNRLGRATGLVLPTTLAFDHPTPALLAAHLLRELTGSPADVGTDAVVAGVADDPIVIVAMSCRFPGGVASPEDLWRLVDEGVDAIGPFPRDRGWDVDGLYHPDPDHPGTTTVREGSFLAGAGDFDAPFFGISPREAAAMDPQQRLLLETAWEAFERAGVDPASLRGSQAGVFVGSNGQEYATLVQAASDEYEGFRATGATASVMSGRIAYTFGFEGPAVTVDTACSSSLVALHLAVQSLRQGECSLALAGGVTVMATPGLFVEFSRQRGLSADGRCRSFAAGADGTAWGEGVGWLLLERRSDAERRGHRVLAVVRGSAVNQDGASNGLTAPNGPAQQQVIRRALAGAGLSSDQVDVVEAHGTGTRLGDPIEAQALLATYGQGRDRPLWLGSLKSNIGHTQAAAGVAGVIKMVQAMRHGVLPRTLHVDAPTPEVDWSAGAVELLVDSRPWPVRGEPRRAAVSSFGISGTNAHVILEEGASPVSGSDLVLGAVPWLLSGRTPEAVRAQAARLLTVSASAEDVGFTLASRSAFEHRAVVVGREGLLSPLGVESPVSGSLAVMFTGQGAQRVGMGAELYGRYPVFAAAFDEVAALLPVDLDGDMGLTGVAQPALFAFEVALFRLVESWGVCPAFVGGHSVGEIAAAHVAGVLSLSDACCLVEARARLMQALPAGGVMVAVAASEDVVRPLLSGVVDIAAVNGSEAVVLSGVEGAVEGVVAALGGVRSRRLGVSHAFHSALMDPMLDDFAAVVEGLSFGVARIPLVRDVSSPGYWVRQVRECVRFADDVAALAAAGVSTFLELGPDGVLSGMGEGEWVPAQRRDQGESVSLAVAMGRLWARGVEVDWSTYFAGAQRVDLPTYAFQHERYWLSAAPVPQADTEFWDLVDRGVFDEFATDESERATLQKALPLLAQWRQRHAQKQARDEWRYRVDWAPVPELPARLRGTWLVLAPAGDAPMDCLEALTAAGAQPVLMIGDDLPGAAADVTGVLALPSLDPAALAATVRTLGASGIRAPLWVLTRNATGQDGPPASGQAAVWGLGRVVALEHPDRWGGLVDLPETMDAHVWARVAVALSGGEDQVAVRPTGLVARRIVPAPTQPAEPWQPTGTVLVTGGTGALGSHVARELAAGGADHLILVSRRGLDAPGARELAAELAATGTTVTVAACDIADREALTGLLAALPDDQPLTAVLHAAGTLHDATVQTVTAEHVRDVLRPKVDGYAALRDVTRDHDLTAFVAFSSLAGVVGQPGQGVYAAANAALDAMAQAYRAEGVPALSVAWGPWAEGGMATAHGDRLRSHGIMPLPTGPALVALWQAITRDEANVTIADLDWERFIAAYGVSPAIAALAPAPPVLAAPARSLSEQLAAEPEAERDRLLVRHVQQEAAALLGYADPAAVTAGAAFRDLGFDSLAAVQLRNRLAAATGLDLPTGLAFDHPTPVALGAFLRSQLIPAHSDAGPLATLDRLTEDLFRDDSAGPDPQLREQLSERLEAVLNRLRAQPRGFDEATLDAADDDEVFRIIDEDLGLS</sequence>
<dbReference type="InterPro" id="IPR006162">
    <property type="entry name" value="Ppantetheine_attach_site"/>
</dbReference>
<feature type="region of interest" description="C-terminal hotdog fold" evidence="6">
    <location>
        <begin position="2007"/>
        <end position="2144"/>
    </location>
</feature>
<feature type="active site" description="Proton acceptor; for dehydratase activity" evidence="6">
    <location>
        <position position="3601"/>
    </location>
</feature>
<feature type="active site" description="Proton acceptor; for dehydratase activity" evidence="6">
    <location>
        <position position="1906"/>
    </location>
</feature>
<evidence type="ECO:0000256" key="4">
    <source>
        <dbReference type="ARBA" id="ARBA00023268"/>
    </source>
</evidence>
<dbReference type="NCBIfam" id="NF045894">
    <property type="entry name" value="PKS_plus_SDR"/>
    <property type="match status" value="2"/>
</dbReference>
<keyword evidence="2" id="KW-0597">Phosphoprotein</keyword>
<dbReference type="FunFam" id="3.40.47.10:FF:000019">
    <property type="entry name" value="Polyketide synthase type I"/>
    <property type="match status" value="4"/>
</dbReference>
<dbReference type="SMART" id="SM00823">
    <property type="entry name" value="PKS_PP"/>
    <property type="match status" value="5"/>
</dbReference>
<feature type="domain" description="Carrier" evidence="7">
    <location>
        <begin position="4296"/>
        <end position="4371"/>
    </location>
</feature>